<sequence>MPYSLSLQAEEDLIQIYIYGLHRFGEIQAERYFHSLEKTFERIAKNPEMYPMADEIRVGYRFCVHGSHTIYFKESEQIQIIRIIGRQQFP</sequence>
<dbReference type="OrthoDB" id="516834at2"/>
<accession>A0A4R6T8Z2</accession>
<evidence type="ECO:0000313" key="4">
    <source>
        <dbReference type="Proteomes" id="UP000294535"/>
    </source>
</evidence>
<dbReference type="RefSeq" id="WP_133555497.1">
    <property type="nucleotide sequence ID" value="NZ_SNYF01000006.1"/>
</dbReference>
<proteinExistence type="inferred from homology"/>
<dbReference type="AlphaFoldDB" id="A0A4R6T8Z2"/>
<dbReference type="PANTHER" id="PTHR33755:SF9">
    <property type="entry name" value="TOXIN PARE1"/>
    <property type="match status" value="1"/>
</dbReference>
<organism evidence="3 4">
    <name type="scientific">Algoriphagus boseongensis</name>
    <dbReference type="NCBI Taxonomy" id="1442587"/>
    <lineage>
        <taxon>Bacteria</taxon>
        <taxon>Pseudomonadati</taxon>
        <taxon>Bacteroidota</taxon>
        <taxon>Cytophagia</taxon>
        <taxon>Cytophagales</taxon>
        <taxon>Cyclobacteriaceae</taxon>
        <taxon>Algoriphagus</taxon>
    </lineage>
</organism>
<keyword evidence="4" id="KW-1185">Reference proteome</keyword>
<gene>
    <name evidence="3" type="ORF">DFQ04_2102</name>
</gene>
<name>A0A4R6T8Z2_9BACT</name>
<reference evidence="3 4" key="1">
    <citation type="submission" date="2019-03" db="EMBL/GenBank/DDBJ databases">
        <title>Genomic Encyclopedia of Type Strains, Phase III (KMG-III): the genomes of soil and plant-associated and newly described type strains.</title>
        <authorList>
            <person name="Whitman W."/>
        </authorList>
    </citation>
    <scope>NUCLEOTIDE SEQUENCE [LARGE SCALE GENOMIC DNA]</scope>
    <source>
        <strain evidence="3 4">CECT 8446</strain>
    </source>
</reference>
<evidence type="ECO:0000313" key="3">
    <source>
        <dbReference type="EMBL" id="TDQ17448.1"/>
    </source>
</evidence>
<protein>
    <submittedName>
        <fullName evidence="3">Toxin ParE1/3/4</fullName>
    </submittedName>
</protein>
<dbReference type="Gene3D" id="3.30.2310.20">
    <property type="entry name" value="RelE-like"/>
    <property type="match status" value="1"/>
</dbReference>
<keyword evidence="2" id="KW-1277">Toxin-antitoxin system</keyword>
<dbReference type="InterPro" id="IPR035093">
    <property type="entry name" value="RelE/ParE_toxin_dom_sf"/>
</dbReference>
<dbReference type="Proteomes" id="UP000294535">
    <property type="component" value="Unassembled WGS sequence"/>
</dbReference>
<dbReference type="PANTHER" id="PTHR33755">
    <property type="entry name" value="TOXIN PARE1-RELATED"/>
    <property type="match status" value="1"/>
</dbReference>
<dbReference type="Pfam" id="PF05016">
    <property type="entry name" value="ParE_toxin"/>
    <property type="match status" value="1"/>
</dbReference>
<dbReference type="InterPro" id="IPR051803">
    <property type="entry name" value="TA_system_RelE-like_toxin"/>
</dbReference>
<evidence type="ECO:0000256" key="2">
    <source>
        <dbReference type="ARBA" id="ARBA00022649"/>
    </source>
</evidence>
<comment type="caution">
    <text evidence="3">The sequence shown here is derived from an EMBL/GenBank/DDBJ whole genome shotgun (WGS) entry which is preliminary data.</text>
</comment>
<dbReference type="EMBL" id="SNYF01000006">
    <property type="protein sequence ID" value="TDQ17448.1"/>
    <property type="molecule type" value="Genomic_DNA"/>
</dbReference>
<evidence type="ECO:0000256" key="1">
    <source>
        <dbReference type="ARBA" id="ARBA00006226"/>
    </source>
</evidence>
<dbReference type="InterPro" id="IPR007712">
    <property type="entry name" value="RelE/ParE_toxin"/>
</dbReference>
<comment type="similarity">
    <text evidence="1">Belongs to the RelE toxin family.</text>
</comment>